<name>A0A948RZ67_UNCEI</name>
<gene>
    <name evidence="1" type="ORF">KJ970_08395</name>
</gene>
<evidence type="ECO:0000313" key="1">
    <source>
        <dbReference type="EMBL" id="MBU2690934.1"/>
    </source>
</evidence>
<dbReference type="AlphaFoldDB" id="A0A948RZ67"/>
<dbReference type="EMBL" id="JAHJDP010000042">
    <property type="protein sequence ID" value="MBU2690934.1"/>
    <property type="molecule type" value="Genomic_DNA"/>
</dbReference>
<reference evidence="1" key="1">
    <citation type="submission" date="2021-05" db="EMBL/GenBank/DDBJ databases">
        <title>Energy efficiency and biological interactions define the core microbiome of deep oligotrophic groundwater.</title>
        <authorList>
            <person name="Mehrshad M."/>
            <person name="Lopez-Fernandez M."/>
            <person name="Bell E."/>
            <person name="Bernier-Latmani R."/>
            <person name="Bertilsson S."/>
            <person name="Dopson M."/>
        </authorList>
    </citation>
    <scope>NUCLEOTIDE SEQUENCE</scope>
    <source>
        <strain evidence="1">Modern_marine.mb.64</strain>
    </source>
</reference>
<dbReference type="SUPFAM" id="SSF56935">
    <property type="entry name" value="Porins"/>
    <property type="match status" value="1"/>
</dbReference>
<dbReference type="Proteomes" id="UP000777784">
    <property type="component" value="Unassembled WGS sequence"/>
</dbReference>
<evidence type="ECO:0000313" key="2">
    <source>
        <dbReference type="Proteomes" id="UP000777784"/>
    </source>
</evidence>
<accession>A0A948RZ67</accession>
<organism evidence="1 2">
    <name type="scientific">Eiseniibacteriota bacterium</name>
    <dbReference type="NCBI Taxonomy" id="2212470"/>
    <lineage>
        <taxon>Bacteria</taxon>
        <taxon>Candidatus Eiseniibacteriota</taxon>
    </lineage>
</organism>
<sequence>MIERSLDTVRSLPSITGRVDPARLQRFLPAVLIILLAAIPLHSTQAVSVEGDLEMCLPFSTPEDGEVEFYGGILELRGGDDVCYRSSLNPPDASGRLRAIFWGLPAGSYQWRLLRPGIETGWSAWKIDVAPGTRTRWILQDQGPPILHILNPTAALIGLEEPALYLPGSGIDQLKQLSTFPKRRSVSSWETLELNNPAQREPLSVDLPMAIGRASSGLASLTAPWAPDGWRAARLGRQDTRTGLFGVGRTDSYQRMDGTGRAIWNPQKPFRGDLEIVGRYRSDEDPYPRITADNPRTHSELHEQEIYGNLQLWSAGRSLQSWKLTSSFAGTGKEQDYLLKSFGQNQDHSPHEESASIAWNAGLEKEFPYTKHLDQEGTRGPWRHRLRIQTQYSRNFREISDGFYLEDLESYGRPDGNAATVSDSTEWRGDDPSTMFIDEGHIYENYQLNVTNSWNAGASWESMISKDSRLRADLSLTRHTVRHYEHLDPKQIYRGVEGGGYQSVQRFGYTIDAIDRDASSQLEVPELQTGLLWESAGTGGLWQVSIYGRWFKSNHLGPADWTHLPAADSSSEDFNALLEKPGWAGGIGGSIGHSILINESTVWIRGQEKVNRPPLLALGMDPVFLQRSVYLKQFEAPLGNPHLGAEGETQIEAGLRFPVEKRRIPLLGWLLQKWDGAQPLLMQAALYGSLTRHAWVEKATSVESGSLVYIDDSGKQRTRGIHIDARSSQHLPKTGFWIYASYDLSRMEFKGGGPLSLDGGWYEPDLPIGTERVRETTDTFNTPVAAWAGAGYRPHTLDQTHRFRLALIYKTPMRSRSAWLSPFTDWALGLATRWESGRPYTPIAVNAEALVGPAEITGIGDPHSGRMPHTFRIDLSAVKEWNFQQRELAVRFEILNVTGRRNALRVYRATGEADDDGFLQSQEGQAMIDRNGEGFISTYQTALADPFNYDIPTTFRISVNLSLSRLPSLVSS</sequence>
<protein>
    <recommendedName>
        <fullName evidence="3">TonB-dependent receptor</fullName>
    </recommendedName>
</protein>
<comment type="caution">
    <text evidence="1">The sequence shown here is derived from an EMBL/GenBank/DDBJ whole genome shotgun (WGS) entry which is preliminary data.</text>
</comment>
<proteinExistence type="predicted"/>
<evidence type="ECO:0008006" key="3">
    <source>
        <dbReference type="Google" id="ProtNLM"/>
    </source>
</evidence>